<dbReference type="EMBL" id="CDGG01000001">
    <property type="protein sequence ID" value="CEI80713.1"/>
    <property type="molecule type" value="Genomic_DNA"/>
</dbReference>
<accession>A0A0A1MCC7</accession>
<organism evidence="1 2">
    <name type="scientific">Oceanobacillus oncorhynchi</name>
    <dbReference type="NCBI Taxonomy" id="545501"/>
    <lineage>
        <taxon>Bacteria</taxon>
        <taxon>Bacillati</taxon>
        <taxon>Bacillota</taxon>
        <taxon>Bacilli</taxon>
        <taxon>Bacillales</taxon>
        <taxon>Bacillaceae</taxon>
        <taxon>Oceanobacillus</taxon>
    </lineage>
</organism>
<evidence type="ECO:0000313" key="1">
    <source>
        <dbReference type="EMBL" id="CEI80713.1"/>
    </source>
</evidence>
<proteinExistence type="predicted"/>
<reference evidence="1 2" key="1">
    <citation type="submission" date="2014-11" db="EMBL/GenBank/DDBJ databases">
        <authorList>
            <person name="Urmite Genomes Urmite Genomes"/>
        </authorList>
    </citation>
    <scope>NUCLEOTIDE SEQUENCE [LARGE SCALE GENOMIC DNA]</scope>
    <source>
        <strain evidence="1 2">Oc5</strain>
    </source>
</reference>
<sequence>MLEFLKFIFASGNRGVNSINGLKQVRTETITTKMQRQQFMWKFVVFKRLLTASTKSDNGYYFLEIK</sequence>
<dbReference type="AlphaFoldDB" id="A0A0A1MCC7"/>
<evidence type="ECO:0000313" key="2">
    <source>
        <dbReference type="Proteomes" id="UP000040453"/>
    </source>
</evidence>
<gene>
    <name evidence="1" type="ORF">BN997_00522</name>
</gene>
<name>A0A0A1MCC7_9BACI</name>
<dbReference type="RefSeq" id="WP_042529390.1">
    <property type="nucleotide sequence ID" value="NZ_CDGG01000001.1"/>
</dbReference>
<protein>
    <submittedName>
        <fullName evidence="1">Uncharacterized protein</fullName>
    </submittedName>
</protein>
<dbReference type="STRING" id="545501.BN997_00522"/>
<keyword evidence="2" id="KW-1185">Reference proteome</keyword>
<dbReference type="Proteomes" id="UP000040453">
    <property type="component" value="Unassembled WGS sequence"/>
</dbReference>